<protein>
    <submittedName>
        <fullName evidence="1">Uncharacterized protein</fullName>
    </submittedName>
</protein>
<evidence type="ECO:0000313" key="1">
    <source>
        <dbReference type="EMBL" id="GAA0325476.1"/>
    </source>
</evidence>
<organism evidence="1 2">
    <name type="scientific">Streptomyces polychromogenes</name>
    <dbReference type="NCBI Taxonomy" id="67342"/>
    <lineage>
        <taxon>Bacteria</taxon>
        <taxon>Bacillati</taxon>
        <taxon>Actinomycetota</taxon>
        <taxon>Actinomycetes</taxon>
        <taxon>Kitasatosporales</taxon>
        <taxon>Streptomycetaceae</taxon>
        <taxon>Streptomyces</taxon>
    </lineage>
</organism>
<comment type="caution">
    <text evidence="1">The sequence shown here is derived from an EMBL/GenBank/DDBJ whole genome shotgun (WGS) entry which is preliminary data.</text>
</comment>
<gene>
    <name evidence="1" type="ORF">GCM10010302_75750</name>
</gene>
<keyword evidence="2" id="KW-1185">Reference proteome</keyword>
<dbReference type="Proteomes" id="UP001501867">
    <property type="component" value="Unassembled WGS sequence"/>
</dbReference>
<proteinExistence type="predicted"/>
<sequence length="108" mass="11310">MTDDIEWSIDLGESSVPDLTIVPAAWASESEVTLSAFHGEGGEPLKGVVWSVLGAGSIDEQGVYHADLARGYSFVLIVATYEHAGVVHEGHLMVPVPFSSSPSVQGSA</sequence>
<reference evidence="2" key="1">
    <citation type="journal article" date="2019" name="Int. J. Syst. Evol. Microbiol.">
        <title>The Global Catalogue of Microorganisms (GCM) 10K type strain sequencing project: providing services to taxonomists for standard genome sequencing and annotation.</title>
        <authorList>
            <consortium name="The Broad Institute Genomics Platform"/>
            <consortium name="The Broad Institute Genome Sequencing Center for Infectious Disease"/>
            <person name="Wu L."/>
            <person name="Ma J."/>
        </authorList>
    </citation>
    <scope>NUCLEOTIDE SEQUENCE [LARGE SCALE GENOMIC DNA]</scope>
    <source>
        <strain evidence="2">JCM 4505</strain>
    </source>
</reference>
<accession>A0ABP3FTH6</accession>
<evidence type="ECO:0000313" key="2">
    <source>
        <dbReference type="Proteomes" id="UP001501867"/>
    </source>
</evidence>
<dbReference type="RefSeq" id="WP_344170233.1">
    <property type="nucleotide sequence ID" value="NZ_BAAABV010000038.1"/>
</dbReference>
<dbReference type="EMBL" id="BAAABV010000038">
    <property type="protein sequence ID" value="GAA0325476.1"/>
    <property type="molecule type" value="Genomic_DNA"/>
</dbReference>
<name>A0ABP3FTH6_9ACTN</name>